<name>A0AAV1T5A6_9STRA</name>
<accession>A0AAV1T5A6</accession>
<gene>
    <name evidence="1" type="ORF">PM001_LOCUS2814</name>
</gene>
<organism evidence="1 2">
    <name type="scientific">Peronospora matthiolae</name>
    <dbReference type="NCBI Taxonomy" id="2874970"/>
    <lineage>
        <taxon>Eukaryota</taxon>
        <taxon>Sar</taxon>
        <taxon>Stramenopiles</taxon>
        <taxon>Oomycota</taxon>
        <taxon>Peronosporomycetes</taxon>
        <taxon>Peronosporales</taxon>
        <taxon>Peronosporaceae</taxon>
        <taxon>Peronospora</taxon>
    </lineage>
</organism>
<reference evidence="1" key="1">
    <citation type="submission" date="2024-01" db="EMBL/GenBank/DDBJ databases">
        <authorList>
            <person name="Webb A."/>
        </authorList>
    </citation>
    <scope>NUCLEOTIDE SEQUENCE</scope>
    <source>
        <strain evidence="1">Pm1</strain>
    </source>
</reference>
<evidence type="ECO:0000313" key="1">
    <source>
        <dbReference type="EMBL" id="CAK7903963.1"/>
    </source>
</evidence>
<proteinExistence type="predicted"/>
<evidence type="ECO:0008006" key="3">
    <source>
        <dbReference type="Google" id="ProtNLM"/>
    </source>
</evidence>
<protein>
    <recommendedName>
        <fullName evidence="3">Polyketide synthase</fullName>
    </recommendedName>
</protein>
<dbReference type="Proteomes" id="UP001162060">
    <property type="component" value="Unassembled WGS sequence"/>
</dbReference>
<dbReference type="AlphaFoldDB" id="A0AAV1T5A6"/>
<comment type="caution">
    <text evidence="1">The sequence shown here is derived from an EMBL/GenBank/DDBJ whole genome shotgun (WGS) entry which is preliminary data.</text>
</comment>
<dbReference type="EMBL" id="CAKLBY020000028">
    <property type="protein sequence ID" value="CAK7903963.1"/>
    <property type="molecule type" value="Genomic_DNA"/>
</dbReference>
<sequence length="54" mass="5834">MVTEENDTGEGERIVFVLSDDCFKGEGPTGHLITEGGRSATKDEYPDTRLVASC</sequence>
<evidence type="ECO:0000313" key="2">
    <source>
        <dbReference type="Proteomes" id="UP001162060"/>
    </source>
</evidence>